<organism evidence="2 3">
    <name type="scientific">Devosia rhizoryzae</name>
    <dbReference type="NCBI Taxonomy" id="2774137"/>
    <lineage>
        <taxon>Bacteria</taxon>
        <taxon>Pseudomonadati</taxon>
        <taxon>Pseudomonadota</taxon>
        <taxon>Alphaproteobacteria</taxon>
        <taxon>Hyphomicrobiales</taxon>
        <taxon>Devosiaceae</taxon>
        <taxon>Devosia</taxon>
    </lineage>
</organism>
<gene>
    <name evidence="2" type="ORF">JI748_11575</name>
</gene>
<dbReference type="Pfam" id="PF08240">
    <property type="entry name" value="ADH_N"/>
    <property type="match status" value="1"/>
</dbReference>
<protein>
    <submittedName>
        <fullName evidence="2">NAD(P)-dependent alcohol dehydrogenase</fullName>
    </submittedName>
</protein>
<evidence type="ECO:0000313" key="3">
    <source>
        <dbReference type="Proteomes" id="UP000595857"/>
    </source>
</evidence>
<dbReference type="RefSeq" id="WP_201630750.1">
    <property type="nucleotide sequence ID" value="NZ_CP068046.1"/>
</dbReference>
<dbReference type="Gene3D" id="3.90.180.10">
    <property type="entry name" value="Medium-chain alcohol dehydrogenases, catalytic domain"/>
    <property type="match status" value="1"/>
</dbReference>
<dbReference type="InterPro" id="IPR020843">
    <property type="entry name" value="ER"/>
</dbReference>
<dbReference type="Proteomes" id="UP000595857">
    <property type="component" value="Chromosome"/>
</dbReference>
<dbReference type="InterPro" id="IPR011032">
    <property type="entry name" value="GroES-like_sf"/>
</dbReference>
<dbReference type="InterPro" id="IPR036291">
    <property type="entry name" value="NAD(P)-bd_dom_sf"/>
</dbReference>
<name>A0ABX7C3U7_9HYPH</name>
<dbReference type="PANTHER" id="PTHR11695:SF294">
    <property type="entry name" value="RETICULON-4-INTERACTING PROTEIN 1, MITOCHONDRIAL"/>
    <property type="match status" value="1"/>
</dbReference>
<dbReference type="CDD" id="cd08267">
    <property type="entry name" value="MDR1"/>
    <property type="match status" value="1"/>
</dbReference>
<dbReference type="InterPro" id="IPR013154">
    <property type="entry name" value="ADH-like_N"/>
</dbReference>
<reference evidence="2 3" key="1">
    <citation type="submission" date="2021-01" db="EMBL/GenBank/DDBJ databases">
        <title>Genome seq and assembly of Devosia sp. LEGU1.</title>
        <authorList>
            <person name="Chhetri G."/>
        </authorList>
    </citation>
    <scope>NUCLEOTIDE SEQUENCE [LARGE SCALE GENOMIC DNA]</scope>
    <source>
        <strain evidence="2 3">LEGU1</strain>
    </source>
</reference>
<evidence type="ECO:0000313" key="2">
    <source>
        <dbReference type="EMBL" id="QQR38417.1"/>
    </source>
</evidence>
<dbReference type="Gene3D" id="3.40.50.720">
    <property type="entry name" value="NAD(P)-binding Rossmann-like Domain"/>
    <property type="match status" value="1"/>
</dbReference>
<evidence type="ECO:0000259" key="1">
    <source>
        <dbReference type="SMART" id="SM00829"/>
    </source>
</evidence>
<dbReference type="Pfam" id="PF13602">
    <property type="entry name" value="ADH_zinc_N_2"/>
    <property type="match status" value="1"/>
</dbReference>
<dbReference type="SUPFAM" id="SSF51735">
    <property type="entry name" value="NAD(P)-binding Rossmann-fold domains"/>
    <property type="match status" value="1"/>
</dbReference>
<dbReference type="SMART" id="SM00829">
    <property type="entry name" value="PKS_ER"/>
    <property type="match status" value="1"/>
</dbReference>
<keyword evidence="3" id="KW-1185">Reference proteome</keyword>
<dbReference type="InterPro" id="IPR050700">
    <property type="entry name" value="YIM1/Zinc_Alcohol_DH_Fams"/>
</dbReference>
<dbReference type="EMBL" id="CP068046">
    <property type="protein sequence ID" value="QQR38417.1"/>
    <property type="molecule type" value="Genomic_DNA"/>
</dbReference>
<dbReference type="SUPFAM" id="SSF50129">
    <property type="entry name" value="GroES-like"/>
    <property type="match status" value="1"/>
</dbReference>
<feature type="domain" description="Enoyl reductase (ER)" evidence="1">
    <location>
        <begin position="20"/>
        <end position="358"/>
    </location>
</feature>
<dbReference type="PANTHER" id="PTHR11695">
    <property type="entry name" value="ALCOHOL DEHYDROGENASE RELATED"/>
    <property type="match status" value="1"/>
</dbReference>
<proteinExistence type="predicted"/>
<sequence length="361" mass="38312">MEDTLTVPPISAAMVLEDFGGADKLHMAEVPTPLPAHSGEMLVRVHATSINPIEWKMREGFGLPRFAWRRALGAKPILGLDFAGTVVDARGTSFARGDAVMGALPLHGAYAEYVVVQPADPRTGVARKPAEISFEEAALMPFAGLVAYAGLVTHGRMSASAPGARVLIVGASGGVGHLAVQMARHALGAALVVGVCSSRNAEFAKACGAHEVIAHDTESVADIAERYPQWANSFDLIFDTIGIDTYYSKLARRLLRPDGRFVTAALPQSVDGRPGEDVNLLGGLVMGAKLLWRHATGRYRLITGLLGGLPSHEGVPAMAQWLKAGKLRPHQSASFPLSQIAEAHRLSETGKTVGKISIRIQ</sequence>
<accession>A0ABX7C3U7</accession>